<comment type="cofactor">
    <cofactor evidence="1">
        <name>pyridoxal 5'-phosphate</name>
        <dbReference type="ChEBI" id="CHEBI:597326"/>
    </cofactor>
</comment>
<evidence type="ECO:0000256" key="2">
    <source>
        <dbReference type="ARBA" id="ARBA00022898"/>
    </source>
</evidence>
<evidence type="ECO:0000256" key="3">
    <source>
        <dbReference type="ARBA" id="ARBA00023235"/>
    </source>
</evidence>
<dbReference type="PANTHER" id="PTHR30511">
    <property type="entry name" value="ALANINE RACEMASE"/>
    <property type="match status" value="1"/>
</dbReference>
<gene>
    <name evidence="5" type="ORF">GF359_01285</name>
</gene>
<dbReference type="InterPro" id="IPR029066">
    <property type="entry name" value="PLP-binding_barrel"/>
</dbReference>
<feature type="non-terminal residue" evidence="5">
    <location>
        <position position="130"/>
    </location>
</feature>
<evidence type="ECO:0000313" key="6">
    <source>
        <dbReference type="Proteomes" id="UP000630660"/>
    </source>
</evidence>
<dbReference type="GO" id="GO:0008784">
    <property type="term" value="F:alanine racemase activity"/>
    <property type="evidence" value="ECO:0007669"/>
    <property type="project" value="TreeGrafter"/>
</dbReference>
<proteinExistence type="predicted"/>
<dbReference type="SUPFAM" id="SSF51419">
    <property type="entry name" value="PLP-binding barrel"/>
    <property type="match status" value="1"/>
</dbReference>
<keyword evidence="2" id="KW-0663">Pyridoxal phosphate</keyword>
<dbReference type="PANTHER" id="PTHR30511:SF0">
    <property type="entry name" value="ALANINE RACEMASE, CATABOLIC-RELATED"/>
    <property type="match status" value="1"/>
</dbReference>
<dbReference type="GO" id="GO:0005829">
    <property type="term" value="C:cytosol"/>
    <property type="evidence" value="ECO:0007669"/>
    <property type="project" value="TreeGrafter"/>
</dbReference>
<protein>
    <submittedName>
        <fullName evidence="5">Alanine racemase</fullName>
    </submittedName>
</protein>
<evidence type="ECO:0000313" key="5">
    <source>
        <dbReference type="EMBL" id="MBD3363828.1"/>
    </source>
</evidence>
<reference evidence="5" key="1">
    <citation type="submission" date="2019-11" db="EMBL/GenBank/DDBJ databases">
        <title>Microbial mats filling the niche in hypersaline microbial mats.</title>
        <authorList>
            <person name="Wong H.L."/>
            <person name="Macleod F.I."/>
            <person name="White R.A. III"/>
            <person name="Burns B.P."/>
        </authorList>
    </citation>
    <scope>NUCLEOTIDE SEQUENCE</scope>
    <source>
        <strain evidence="5">Bin_327</strain>
    </source>
</reference>
<dbReference type="Gene3D" id="3.20.20.10">
    <property type="entry name" value="Alanine racemase"/>
    <property type="match status" value="1"/>
</dbReference>
<dbReference type="Pfam" id="PF01168">
    <property type="entry name" value="Ala_racemase_N"/>
    <property type="match status" value="1"/>
</dbReference>
<keyword evidence="3" id="KW-0413">Isomerase</keyword>
<accession>A0A9D5K7M5</accession>
<dbReference type="InterPro" id="IPR000821">
    <property type="entry name" value="Ala_racemase"/>
</dbReference>
<dbReference type="EMBL" id="WJKJ01000037">
    <property type="protein sequence ID" value="MBD3363828.1"/>
    <property type="molecule type" value="Genomic_DNA"/>
</dbReference>
<dbReference type="GO" id="GO:0030170">
    <property type="term" value="F:pyridoxal phosphate binding"/>
    <property type="evidence" value="ECO:0007669"/>
    <property type="project" value="TreeGrafter"/>
</dbReference>
<dbReference type="GO" id="GO:0030632">
    <property type="term" value="P:D-alanine biosynthetic process"/>
    <property type="evidence" value="ECO:0007669"/>
    <property type="project" value="TreeGrafter"/>
</dbReference>
<sequence>MIYSSFIELDRRALQKNIRYLRKRIGAARFCSVIKGDAYGHGIRYFLPLAEACGVNYFAVGEAREAKWALKVKRSDTHIMIMAMIANEDLEWAIENDFSFFVFELDRLHHAIEAAKKVGKPARIHIELET</sequence>
<dbReference type="InterPro" id="IPR020622">
    <property type="entry name" value="Ala_racemase_pyridoxalP-BS"/>
</dbReference>
<comment type="caution">
    <text evidence="5">The sequence shown here is derived from an EMBL/GenBank/DDBJ whole genome shotgun (WGS) entry which is preliminary data.</text>
</comment>
<evidence type="ECO:0000256" key="1">
    <source>
        <dbReference type="ARBA" id="ARBA00001933"/>
    </source>
</evidence>
<dbReference type="PROSITE" id="PS00395">
    <property type="entry name" value="ALANINE_RACEMASE"/>
    <property type="match status" value="1"/>
</dbReference>
<dbReference type="AlphaFoldDB" id="A0A9D5K7M5"/>
<organism evidence="5 6">
    <name type="scientific">candidate division WOR-3 bacterium</name>
    <dbReference type="NCBI Taxonomy" id="2052148"/>
    <lineage>
        <taxon>Bacteria</taxon>
        <taxon>Bacteria division WOR-3</taxon>
    </lineage>
</organism>
<feature type="domain" description="Alanine racemase N-terminal" evidence="4">
    <location>
        <begin position="10"/>
        <end position="130"/>
    </location>
</feature>
<name>A0A9D5K7M5_UNCW3</name>
<dbReference type="InterPro" id="IPR001608">
    <property type="entry name" value="Ala_racemase_N"/>
</dbReference>
<evidence type="ECO:0000259" key="4">
    <source>
        <dbReference type="Pfam" id="PF01168"/>
    </source>
</evidence>
<dbReference type="Proteomes" id="UP000630660">
    <property type="component" value="Unassembled WGS sequence"/>
</dbReference>